<feature type="transmembrane region" description="Helical" evidence="8">
    <location>
        <begin position="485"/>
        <end position="507"/>
    </location>
</feature>
<dbReference type="Pfam" id="PF07690">
    <property type="entry name" value="MFS_1"/>
    <property type="match status" value="1"/>
</dbReference>
<evidence type="ECO:0000256" key="1">
    <source>
        <dbReference type="ARBA" id="ARBA00004141"/>
    </source>
</evidence>
<dbReference type="STRING" id="1157962.A0A250XD67"/>
<feature type="transmembrane region" description="Helical" evidence="8">
    <location>
        <begin position="183"/>
        <end position="201"/>
    </location>
</feature>
<name>A0A250XD67_9CHLO</name>
<comment type="subcellular location">
    <subcellularLocation>
        <location evidence="1">Membrane</location>
        <topology evidence="1">Multi-pass membrane protein</topology>
    </subcellularLocation>
</comment>
<feature type="transmembrane region" description="Helical" evidence="8">
    <location>
        <begin position="156"/>
        <end position="177"/>
    </location>
</feature>
<protein>
    <recommendedName>
        <fullName evidence="9">Major facilitator superfamily (MFS) profile domain-containing protein</fullName>
    </recommendedName>
</protein>
<dbReference type="FunFam" id="1.20.1250.20:FF:000003">
    <property type="entry name" value="Solute carrier family 17 member 3"/>
    <property type="match status" value="1"/>
</dbReference>
<dbReference type="Gene3D" id="1.20.1250.20">
    <property type="entry name" value="MFS general substrate transporter like domains"/>
    <property type="match status" value="2"/>
</dbReference>
<feature type="transmembrane region" description="Helical" evidence="8">
    <location>
        <begin position="89"/>
        <end position="113"/>
    </location>
</feature>
<feature type="transmembrane region" description="Helical" evidence="8">
    <location>
        <begin position="213"/>
        <end position="236"/>
    </location>
</feature>
<keyword evidence="3 8" id="KW-0812">Transmembrane</keyword>
<dbReference type="PANTHER" id="PTHR11662">
    <property type="entry name" value="SOLUTE CARRIER FAMILY 17"/>
    <property type="match status" value="1"/>
</dbReference>
<dbReference type="AlphaFoldDB" id="A0A250XD67"/>
<feature type="transmembrane region" description="Helical" evidence="8">
    <location>
        <begin position="395"/>
        <end position="416"/>
    </location>
</feature>
<dbReference type="EMBL" id="BEGY01000057">
    <property type="protein sequence ID" value="GAX80839.1"/>
    <property type="molecule type" value="Genomic_DNA"/>
</dbReference>
<comment type="caution">
    <text evidence="10">The sequence shown here is derived from an EMBL/GenBank/DDBJ whole genome shotgun (WGS) entry which is preliminary data.</text>
</comment>
<dbReference type="GO" id="GO:0016020">
    <property type="term" value="C:membrane"/>
    <property type="evidence" value="ECO:0007669"/>
    <property type="project" value="UniProtKB-SubCell"/>
</dbReference>
<evidence type="ECO:0000256" key="4">
    <source>
        <dbReference type="ARBA" id="ARBA00022847"/>
    </source>
</evidence>
<keyword evidence="5 8" id="KW-1133">Transmembrane helix</keyword>
<dbReference type="Proteomes" id="UP000232323">
    <property type="component" value="Unassembled WGS sequence"/>
</dbReference>
<dbReference type="PROSITE" id="PS50850">
    <property type="entry name" value="MFS"/>
    <property type="match status" value="1"/>
</dbReference>
<dbReference type="InterPro" id="IPR036259">
    <property type="entry name" value="MFS_trans_sf"/>
</dbReference>
<keyword evidence="6 8" id="KW-0472">Membrane</keyword>
<evidence type="ECO:0000313" key="10">
    <source>
        <dbReference type="EMBL" id="GAX80839.1"/>
    </source>
</evidence>
<evidence type="ECO:0000256" key="8">
    <source>
        <dbReference type="SAM" id="Phobius"/>
    </source>
</evidence>
<evidence type="ECO:0000256" key="3">
    <source>
        <dbReference type="ARBA" id="ARBA00022692"/>
    </source>
</evidence>
<feature type="domain" description="Major facilitator superfamily (MFS) profile" evidence="9">
    <location>
        <begin position="87"/>
        <end position="512"/>
    </location>
</feature>
<evidence type="ECO:0000259" key="9">
    <source>
        <dbReference type="PROSITE" id="PS50850"/>
    </source>
</evidence>
<dbReference type="InterPro" id="IPR020846">
    <property type="entry name" value="MFS_dom"/>
</dbReference>
<evidence type="ECO:0000256" key="2">
    <source>
        <dbReference type="ARBA" id="ARBA00022448"/>
    </source>
</evidence>
<gene>
    <name evidence="10" type="ORF">CEUSTIGMA_g8274.t1</name>
</gene>
<reference evidence="10 11" key="1">
    <citation type="submission" date="2017-08" db="EMBL/GenBank/DDBJ databases">
        <title>Acidophilic green algal genome provides insights into adaptation to an acidic environment.</title>
        <authorList>
            <person name="Hirooka S."/>
            <person name="Hirose Y."/>
            <person name="Kanesaki Y."/>
            <person name="Higuchi S."/>
            <person name="Fujiwara T."/>
            <person name="Onuma R."/>
            <person name="Era A."/>
            <person name="Ohbayashi R."/>
            <person name="Uzuka A."/>
            <person name="Nozaki H."/>
            <person name="Yoshikawa H."/>
            <person name="Miyagishima S.Y."/>
        </authorList>
    </citation>
    <scope>NUCLEOTIDE SEQUENCE [LARGE SCALE GENOMIC DNA]</scope>
    <source>
        <strain evidence="10 11">NIES-2499</strain>
    </source>
</reference>
<keyword evidence="4" id="KW-0769">Symport</keyword>
<dbReference type="InterPro" id="IPR050382">
    <property type="entry name" value="MFS_Na/Anion_cotransporter"/>
</dbReference>
<proteinExistence type="inferred from homology"/>
<evidence type="ECO:0000313" key="11">
    <source>
        <dbReference type="Proteomes" id="UP000232323"/>
    </source>
</evidence>
<comment type="similarity">
    <text evidence="7">Belongs to the major facilitator superfamily. Sodium/anion cotransporter (TC 2.A.1.14) family.</text>
</comment>
<feature type="transmembrane region" description="Helical" evidence="8">
    <location>
        <begin position="422"/>
        <end position="443"/>
    </location>
</feature>
<feature type="transmembrane region" description="Helical" evidence="8">
    <location>
        <begin position="323"/>
        <end position="342"/>
    </location>
</feature>
<keyword evidence="11" id="KW-1185">Reference proteome</keyword>
<keyword evidence="2" id="KW-0813">Transport</keyword>
<feature type="transmembrane region" description="Helical" evidence="8">
    <location>
        <begin position="455"/>
        <end position="479"/>
    </location>
</feature>
<evidence type="ECO:0000256" key="6">
    <source>
        <dbReference type="ARBA" id="ARBA00023136"/>
    </source>
</evidence>
<dbReference type="GO" id="GO:0015293">
    <property type="term" value="F:symporter activity"/>
    <property type="evidence" value="ECO:0007669"/>
    <property type="project" value="UniProtKB-KW"/>
</dbReference>
<accession>A0A250XD67</accession>
<evidence type="ECO:0000256" key="7">
    <source>
        <dbReference type="ARBA" id="ARBA00024362"/>
    </source>
</evidence>
<dbReference type="InterPro" id="IPR011701">
    <property type="entry name" value="MFS"/>
</dbReference>
<feature type="transmembrane region" description="Helical" evidence="8">
    <location>
        <begin position="362"/>
        <end position="383"/>
    </location>
</feature>
<evidence type="ECO:0000256" key="5">
    <source>
        <dbReference type="ARBA" id="ARBA00022989"/>
    </source>
</evidence>
<dbReference type="FunFam" id="1.20.1250.20:FF:000272">
    <property type="entry name" value="Probable anion transporter 6, chloroplastic"/>
    <property type="match status" value="1"/>
</dbReference>
<feature type="transmembrane region" description="Helical" evidence="8">
    <location>
        <begin position="125"/>
        <end position="144"/>
    </location>
</feature>
<dbReference type="PANTHER" id="PTHR11662:SF243">
    <property type="entry name" value="ANION TRANSPORTER 6, CHLOROPLASTIC-RELATED"/>
    <property type="match status" value="1"/>
</dbReference>
<dbReference type="OrthoDB" id="2250022at2759"/>
<organism evidence="10 11">
    <name type="scientific">Chlamydomonas eustigma</name>
    <dbReference type="NCBI Taxonomy" id="1157962"/>
    <lineage>
        <taxon>Eukaryota</taxon>
        <taxon>Viridiplantae</taxon>
        <taxon>Chlorophyta</taxon>
        <taxon>core chlorophytes</taxon>
        <taxon>Chlorophyceae</taxon>
        <taxon>CS clade</taxon>
        <taxon>Chlamydomonadales</taxon>
        <taxon>Chlamydomonadaceae</taxon>
        <taxon>Chlamydomonas</taxon>
    </lineage>
</organism>
<dbReference type="SUPFAM" id="SSF103473">
    <property type="entry name" value="MFS general substrate transporter"/>
    <property type="match status" value="1"/>
</dbReference>
<sequence length="541" mass="57357">MLTLRTNSSTTTRTLSHKRLSYVVSSQKTPLPPLRVGTESSKLGDKKAFISGQLTTGHRNDDLSQTGTSQSSSVSEQGWWSALESRYKIVIACAFSFVICNMVNMSVAIIPMAMDFGWSPSVSGFVQSAFFSGYMLFQLPGGIFSSKLGGRRMLPLGVGLCSLATAGLPLLATTIPGLCISRAAVGLGAAVAPSAATDIIARVVPANERSRAVAFVFSGLHLGSMLCLLVAPTLISSLGWEAVFVSFGVLGLAWCLWFEGLLKDIELADPEMAALLAGRMRSVKGKGVESLDEGGGSGGHGGIIDADKPIPWRAFLRNTSVQALMYTHFCNNWLHYTMLAWLPTYFTDTLSVDLLHASQTALLPPLAAIAASAAAGPLADVLVSNGVAVGLVRKVSQCTAFLVPSAFLLAACTPYVANSSTLTVGCITLALGVSSFSLAGLYCTHQDMSPKYAPAMLGLTNTVGSIPGVLGVTTVGLFLDYTESWELALFAPSAFFLVTGAVVYTLFCRNESVDFDESNNSPFAWEKLLPRLPSWNRENQG</sequence>
<feature type="transmembrane region" description="Helical" evidence="8">
    <location>
        <begin position="242"/>
        <end position="262"/>
    </location>
</feature>